<accession>A6YBE8</accession>
<keyword evidence="11" id="KW-0472">Membrane</keyword>
<dbReference type="SUPFAM" id="SSF48403">
    <property type="entry name" value="Ankyrin repeat"/>
    <property type="match status" value="1"/>
</dbReference>
<evidence type="ECO:0000256" key="3">
    <source>
        <dbReference type="ARBA" id="ARBA00022475"/>
    </source>
</evidence>
<keyword evidence="10" id="KW-0040">ANK repeat</keyword>
<dbReference type="EMBL" id="EF408251">
    <property type="protein sequence ID" value="ABO93223.1"/>
    <property type="molecule type" value="mRNA"/>
</dbReference>
<dbReference type="GO" id="GO:0098703">
    <property type="term" value="P:calcium ion import across plasma membrane"/>
    <property type="evidence" value="ECO:0007669"/>
    <property type="project" value="TreeGrafter"/>
</dbReference>
<keyword evidence="6" id="KW-0677">Repeat</keyword>
<dbReference type="InterPro" id="IPR036770">
    <property type="entry name" value="Ankyrin_rpt-contain_sf"/>
</dbReference>
<keyword evidence="11" id="KW-0812">Transmembrane</keyword>
<evidence type="ECO:0000256" key="8">
    <source>
        <dbReference type="ARBA" id="ARBA00023065"/>
    </source>
</evidence>
<dbReference type="PROSITE" id="PS50088">
    <property type="entry name" value="ANK_REPEAT"/>
    <property type="match status" value="1"/>
</dbReference>
<keyword evidence="8" id="KW-0406">Ion transport</keyword>
<organism evidence="12">
    <name type="scientific">Platynereis dumerilii</name>
    <name type="common">Dumeril's clam worm</name>
    <dbReference type="NCBI Taxonomy" id="6359"/>
    <lineage>
        <taxon>Eukaryota</taxon>
        <taxon>Metazoa</taxon>
        <taxon>Spiralia</taxon>
        <taxon>Lophotrochozoa</taxon>
        <taxon>Annelida</taxon>
        <taxon>Polychaeta</taxon>
        <taxon>Errantia</taxon>
        <taxon>Phyllodocida</taxon>
        <taxon>Nereididae</taxon>
        <taxon>Platynereis</taxon>
    </lineage>
</organism>
<feature type="repeat" description="ANK" evidence="10">
    <location>
        <begin position="28"/>
        <end position="56"/>
    </location>
</feature>
<evidence type="ECO:0000256" key="7">
    <source>
        <dbReference type="ARBA" id="ARBA00022837"/>
    </source>
</evidence>
<evidence type="ECO:0000256" key="6">
    <source>
        <dbReference type="ARBA" id="ARBA00022737"/>
    </source>
</evidence>
<dbReference type="InterPro" id="IPR024862">
    <property type="entry name" value="TRPV"/>
</dbReference>
<dbReference type="GO" id="GO:0005262">
    <property type="term" value="F:calcium channel activity"/>
    <property type="evidence" value="ECO:0007669"/>
    <property type="project" value="UniProtKB-KW"/>
</dbReference>
<dbReference type="PROSITE" id="PS50297">
    <property type="entry name" value="ANK_REP_REGION"/>
    <property type="match status" value="1"/>
</dbReference>
<keyword evidence="3" id="KW-1003">Cell membrane</keyword>
<sequence length="277" mass="31625">DNVDQLVMLNCHLKGSHFLKKMKLTSLPLHLACWSGNQEIFEMLISYGAELDAQDSTGNSIIHVLVELGLSKPELAKQMMTVVLTSKASREWFCHRNKQDLCHWTAYDDVKLKQHLLYIENNDGFTPVTWAAKFKHKEMLDFILNIEGVYRQTVWQFGHSSFLHYDMKDIDSVITSIQKPGKPSVVELLTYSPVRGNTLNCISIPVIKELVAYKWKFDCFVFYFWGLLHLALMVLCYQFPITLKESFAAHPTLPNAISVGAATTAVELLKESLKLQL</sequence>
<keyword evidence="5" id="KW-0107">Calcium channel</keyword>
<dbReference type="Pfam" id="PF00023">
    <property type="entry name" value="Ank"/>
    <property type="match status" value="1"/>
</dbReference>
<keyword evidence="11" id="KW-1133">Transmembrane helix</keyword>
<keyword evidence="4" id="KW-0109">Calcium transport</keyword>
<dbReference type="InterPro" id="IPR002110">
    <property type="entry name" value="Ankyrin_rpt"/>
</dbReference>
<proteinExistence type="evidence at transcript level"/>
<dbReference type="GO" id="GO:0005886">
    <property type="term" value="C:plasma membrane"/>
    <property type="evidence" value="ECO:0007669"/>
    <property type="project" value="UniProtKB-SubCell"/>
</dbReference>
<feature type="transmembrane region" description="Helical" evidence="11">
    <location>
        <begin position="220"/>
        <end position="237"/>
    </location>
</feature>
<feature type="non-terminal residue" evidence="12">
    <location>
        <position position="1"/>
    </location>
</feature>
<comment type="subcellular location">
    <subcellularLocation>
        <location evidence="1">Cell membrane</location>
        <topology evidence="1">Multi-pass membrane protein</topology>
    </subcellularLocation>
</comment>
<evidence type="ECO:0000256" key="9">
    <source>
        <dbReference type="ARBA" id="ARBA00023303"/>
    </source>
</evidence>
<evidence type="ECO:0000256" key="1">
    <source>
        <dbReference type="ARBA" id="ARBA00004651"/>
    </source>
</evidence>
<evidence type="ECO:0000256" key="10">
    <source>
        <dbReference type="PROSITE-ProRule" id="PRU00023"/>
    </source>
</evidence>
<dbReference type="AlphaFoldDB" id="A6YBE8"/>
<evidence type="ECO:0000313" key="12">
    <source>
        <dbReference type="EMBL" id="ABO93223.1"/>
    </source>
</evidence>
<evidence type="ECO:0000256" key="11">
    <source>
        <dbReference type="SAM" id="Phobius"/>
    </source>
</evidence>
<keyword evidence="2" id="KW-0813">Transport</keyword>
<keyword evidence="7" id="KW-0106">Calcium</keyword>
<dbReference type="Gene3D" id="1.25.40.20">
    <property type="entry name" value="Ankyrin repeat-containing domain"/>
    <property type="match status" value="1"/>
</dbReference>
<evidence type="ECO:0000256" key="5">
    <source>
        <dbReference type="ARBA" id="ARBA00022673"/>
    </source>
</evidence>
<dbReference type="PANTHER" id="PTHR10582:SF2">
    <property type="entry name" value="INACTIVE"/>
    <property type="match status" value="1"/>
</dbReference>
<protein>
    <submittedName>
        <fullName evidence="12">Trpv</fullName>
    </submittedName>
</protein>
<reference evidence="12" key="1">
    <citation type="journal article" date="2007" name="Cell">
        <title>Molecular architecture of annelid nerve cord supports common origin of nervous system centralization in bilateria.</title>
        <authorList>
            <person name="Denes A.S."/>
            <person name="Jekely G."/>
            <person name="Steinmetz P.R."/>
            <person name="Raible F."/>
            <person name="Snyman H."/>
            <person name="Prud'homme B."/>
            <person name="Ferrier D.E."/>
            <person name="Balavoine G."/>
            <person name="Arendt D."/>
        </authorList>
    </citation>
    <scope>NUCLEOTIDE SEQUENCE</scope>
</reference>
<feature type="non-terminal residue" evidence="12">
    <location>
        <position position="277"/>
    </location>
</feature>
<evidence type="ECO:0000256" key="4">
    <source>
        <dbReference type="ARBA" id="ARBA00022568"/>
    </source>
</evidence>
<evidence type="ECO:0000256" key="2">
    <source>
        <dbReference type="ARBA" id="ARBA00022448"/>
    </source>
</evidence>
<keyword evidence="9" id="KW-0407">Ion channel</keyword>
<dbReference type="SMART" id="SM00248">
    <property type="entry name" value="ANK"/>
    <property type="match status" value="2"/>
</dbReference>
<name>A6YBE8_PLADU</name>
<dbReference type="PANTHER" id="PTHR10582">
    <property type="entry name" value="TRANSIENT RECEPTOR POTENTIAL ION CHANNEL PROTEIN"/>
    <property type="match status" value="1"/>
</dbReference>